<evidence type="ECO:0000313" key="1">
    <source>
        <dbReference type="EMBL" id="BDB98912.1"/>
    </source>
</evidence>
<gene>
    <name evidence="1" type="ORF">SACC_19290</name>
</gene>
<accession>A0AAQ4CSY1</accession>
<sequence length="118" mass="13970">MSEEIRKVIESLGGRVEEWYNVSERPGREPFAKEANYSFDYFWGKIHLRNEGELYILIISRDVFNWKDRVKELKLNGEIIDAAGGLMWIQENGVESLKKDLEFLKNYLESLRKQKQKA</sequence>
<dbReference type="RefSeq" id="WP_229569274.1">
    <property type="nucleotide sequence ID" value="NZ_AP025226.1"/>
</dbReference>
<dbReference type="Proteomes" id="UP001319921">
    <property type="component" value="Chromosome"/>
</dbReference>
<dbReference type="AlphaFoldDB" id="A0AAQ4CSY1"/>
<name>A0AAQ4CSY1_9CREN</name>
<dbReference type="KEGG" id="scas:SACC_19290"/>
<evidence type="ECO:0008006" key="3">
    <source>
        <dbReference type="Google" id="ProtNLM"/>
    </source>
</evidence>
<protein>
    <recommendedName>
        <fullName evidence="3">Succinate dehydrogenase subunit D</fullName>
    </recommendedName>
</protein>
<organism evidence="1 2">
    <name type="scientific">Saccharolobus caldissimus</name>
    <dbReference type="NCBI Taxonomy" id="1702097"/>
    <lineage>
        <taxon>Archaea</taxon>
        <taxon>Thermoproteota</taxon>
        <taxon>Thermoprotei</taxon>
        <taxon>Sulfolobales</taxon>
        <taxon>Sulfolobaceae</taxon>
        <taxon>Saccharolobus</taxon>
    </lineage>
</organism>
<dbReference type="GeneID" id="68866659"/>
<reference evidence="1 2" key="1">
    <citation type="journal article" date="2022" name="Microbiol. Resour. Announc.">
        <title>Complete Genome Sequence of the Hyperthermophilic and Acidophilic Archaeon Saccharolobus caldissimus Strain HS-3T.</title>
        <authorList>
            <person name="Sakai H.D."/>
            <person name="Kurosawa N."/>
        </authorList>
    </citation>
    <scope>NUCLEOTIDE SEQUENCE [LARGE SCALE GENOMIC DNA]</scope>
    <source>
        <strain evidence="1 2">JCM32116</strain>
    </source>
</reference>
<evidence type="ECO:0000313" key="2">
    <source>
        <dbReference type="Proteomes" id="UP001319921"/>
    </source>
</evidence>
<proteinExistence type="predicted"/>
<keyword evidence="2" id="KW-1185">Reference proteome</keyword>
<dbReference type="EMBL" id="AP025226">
    <property type="protein sequence ID" value="BDB98912.1"/>
    <property type="molecule type" value="Genomic_DNA"/>
</dbReference>